<gene>
    <name evidence="1" type="ordered locus">MexAM1_META1p2792</name>
</gene>
<organism evidence="1 2">
    <name type="scientific">Methylorubrum extorquens (strain ATCC 14718 / DSM 1338 / JCM 2805 / NCIMB 9133 / AM1)</name>
    <name type="common">Methylobacterium extorquens</name>
    <dbReference type="NCBI Taxonomy" id="272630"/>
    <lineage>
        <taxon>Bacteria</taxon>
        <taxon>Pseudomonadati</taxon>
        <taxon>Pseudomonadota</taxon>
        <taxon>Alphaproteobacteria</taxon>
        <taxon>Hyphomicrobiales</taxon>
        <taxon>Methylobacteriaceae</taxon>
        <taxon>Methylorubrum</taxon>
    </lineage>
</organism>
<dbReference type="Proteomes" id="UP000009081">
    <property type="component" value="Chromosome"/>
</dbReference>
<dbReference type="EMBL" id="CP001510">
    <property type="protein sequence ID" value="ACS40545.1"/>
    <property type="molecule type" value="Genomic_DNA"/>
</dbReference>
<proteinExistence type="predicted"/>
<sequence>MVVLDGAGLLDHKFVAAIDTFDRLLNEGDVRLGRALKALQAVDRTDGGADDEDGEG</sequence>
<name>C5ATM1_METEA</name>
<evidence type="ECO:0000313" key="1">
    <source>
        <dbReference type="EMBL" id="ACS40545.1"/>
    </source>
</evidence>
<dbReference type="KEGG" id="mea:Mex_1p2792"/>
<accession>C5ATM1</accession>
<reference evidence="1 2" key="1">
    <citation type="journal article" date="2009" name="PLoS ONE">
        <title>Methylobacterium genome sequences: a reference blueprint to investigate microbial metabolism of C1 compounds from natural and industrial sources.</title>
        <authorList>
            <person name="Vuilleumier S."/>
            <person name="Chistoserdova L."/>
            <person name="Lee M.-C."/>
            <person name="Bringel F."/>
            <person name="Lajus A."/>
            <person name="Zhou Y."/>
            <person name="Gourion B."/>
            <person name="Barbe V."/>
            <person name="Chang J."/>
            <person name="Cruveiller S."/>
            <person name="Dossat C."/>
            <person name="Gillett W."/>
            <person name="Gruffaz C."/>
            <person name="Haugen E."/>
            <person name="Hourcade E."/>
            <person name="Levy R."/>
            <person name="Mangenot S."/>
            <person name="Muller E."/>
            <person name="Nadalig T."/>
            <person name="Pagni M."/>
            <person name="Penny C."/>
            <person name="Peyraud R."/>
            <person name="Robinson D.G."/>
            <person name="Roche D."/>
            <person name="Rouy Z."/>
            <person name="Saenampechek C."/>
            <person name="Salvignol G."/>
            <person name="Vallenet D."/>
            <person name="Wu Z."/>
            <person name="Marx C.J."/>
            <person name="Vorholt J.A."/>
            <person name="Olson M.V."/>
            <person name="Kaul R."/>
            <person name="Weissenbach J."/>
            <person name="Medigue C."/>
            <person name="Lidstrom M.E."/>
        </authorList>
    </citation>
    <scope>NUCLEOTIDE SEQUENCE [LARGE SCALE GENOMIC DNA]</scope>
    <source>
        <strain evidence="2">ATCC 14718 / DSM 1338 / JCM 2805 / NCIMB 9133 / AM1</strain>
    </source>
</reference>
<evidence type="ECO:0000313" key="2">
    <source>
        <dbReference type="Proteomes" id="UP000009081"/>
    </source>
</evidence>
<dbReference type="HOGENOM" id="CLU_3009080_0_0_5"/>
<dbReference type="AlphaFoldDB" id="C5ATM1"/>
<keyword evidence="2" id="KW-1185">Reference proteome</keyword>
<protein>
    <submittedName>
        <fullName evidence="1">Uncharacterized protein</fullName>
    </submittedName>
</protein>